<accession>A0A077Z273</accession>
<dbReference type="Proteomes" id="UP000030665">
    <property type="component" value="Unassembled WGS sequence"/>
</dbReference>
<dbReference type="SMART" id="SM00268">
    <property type="entry name" value="ACTIN"/>
    <property type="match status" value="1"/>
</dbReference>
<organism evidence="2 3">
    <name type="scientific">Trichuris trichiura</name>
    <name type="common">Whipworm</name>
    <name type="synonym">Trichocephalus trichiurus</name>
    <dbReference type="NCBI Taxonomy" id="36087"/>
    <lineage>
        <taxon>Eukaryota</taxon>
        <taxon>Metazoa</taxon>
        <taxon>Ecdysozoa</taxon>
        <taxon>Nematoda</taxon>
        <taxon>Enoplea</taxon>
        <taxon>Dorylaimia</taxon>
        <taxon>Trichinellida</taxon>
        <taxon>Trichuridae</taxon>
        <taxon>Trichuris</taxon>
    </lineage>
</organism>
<evidence type="ECO:0000313" key="3">
    <source>
        <dbReference type="Proteomes" id="UP000030665"/>
    </source>
</evidence>
<dbReference type="Gene3D" id="3.30.420.40">
    <property type="match status" value="2"/>
</dbReference>
<evidence type="ECO:0000313" key="2">
    <source>
        <dbReference type="EMBL" id="CDW53999.1"/>
    </source>
</evidence>
<protein>
    <submittedName>
        <fullName evidence="2">Actin-related protein 10</fullName>
    </submittedName>
</protein>
<dbReference type="InterPro" id="IPR043129">
    <property type="entry name" value="ATPase_NBD"/>
</dbReference>
<dbReference type="AlphaFoldDB" id="A0A077Z273"/>
<gene>
    <name evidence="2" type="ORF">TTRE_0000226801</name>
</gene>
<dbReference type="EMBL" id="HG805877">
    <property type="protein sequence ID" value="CDW53999.1"/>
    <property type="molecule type" value="Genomic_DNA"/>
</dbReference>
<proteinExistence type="inferred from homology"/>
<sequence length="275" mass="30654">MLLSPKDRRVVIVESVLNPSEVRSTMAKVMSVMFAPNSLCSCLPLGLQTALVVDVGYSGTQVLPVFDGISLLHSIQTSSVGSQAVHRRLKELIQKRSWPNTGNCWTMKRWKISLVSEKLEYPLQKDKILIVEGAVREAAAEILFEHNEDDMSIPQLILEAVIKCPIDIRRSMIEGILVVGGGCMLPGFMSRLKEELLESLENVTKYGSKLSFRTAKFFKARTKENCMAWLGGSIIGSLEILPYRSISRTEYEKNGRITDWTDQSMANVNENGISG</sequence>
<dbReference type="SUPFAM" id="SSF53067">
    <property type="entry name" value="Actin-like ATPase domain"/>
    <property type="match status" value="2"/>
</dbReference>
<dbReference type="OrthoDB" id="337660at2759"/>
<comment type="similarity">
    <text evidence="1">Belongs to the actin family.</text>
</comment>
<reference evidence="2" key="2">
    <citation type="submission" date="2014-03" db="EMBL/GenBank/DDBJ databases">
        <title>The whipworm genome and dual-species transcriptomics of an intimate host-pathogen interaction.</title>
        <authorList>
            <person name="Foth B.J."/>
            <person name="Tsai I.J."/>
            <person name="Reid A.J."/>
            <person name="Bancroft A.J."/>
            <person name="Nichol S."/>
            <person name="Tracey A."/>
            <person name="Holroyd N."/>
            <person name="Cotton J.A."/>
            <person name="Stanley E.J."/>
            <person name="Zarowiecki M."/>
            <person name="Liu J.Z."/>
            <person name="Huckvale T."/>
            <person name="Cooper P.J."/>
            <person name="Grencis R.K."/>
            <person name="Berriman M."/>
        </authorList>
    </citation>
    <scope>NUCLEOTIDE SEQUENCE [LARGE SCALE GENOMIC DNA]</scope>
</reference>
<dbReference type="PANTHER" id="PTHR11937">
    <property type="entry name" value="ACTIN"/>
    <property type="match status" value="1"/>
</dbReference>
<dbReference type="Gene3D" id="3.90.640.10">
    <property type="entry name" value="Actin, Chain A, domain 4"/>
    <property type="match status" value="1"/>
</dbReference>
<dbReference type="Pfam" id="PF00022">
    <property type="entry name" value="Actin"/>
    <property type="match status" value="2"/>
</dbReference>
<dbReference type="InterPro" id="IPR004000">
    <property type="entry name" value="Actin"/>
</dbReference>
<keyword evidence="3" id="KW-1185">Reference proteome</keyword>
<dbReference type="CDD" id="cd10207">
    <property type="entry name" value="ASKHA_NBD_Arp10"/>
    <property type="match status" value="1"/>
</dbReference>
<reference evidence="2" key="1">
    <citation type="submission" date="2014-01" db="EMBL/GenBank/DDBJ databases">
        <authorList>
            <person name="Aslett M."/>
        </authorList>
    </citation>
    <scope>NUCLEOTIDE SEQUENCE</scope>
</reference>
<dbReference type="STRING" id="36087.A0A077Z273"/>
<name>A0A077Z273_TRITR</name>
<evidence type="ECO:0000256" key="1">
    <source>
        <dbReference type="RuleBase" id="RU000487"/>
    </source>
</evidence>